<dbReference type="Gene3D" id="3.90.550.10">
    <property type="entry name" value="Spore Coat Polysaccharide Biosynthesis Protein SpsA, Chain A"/>
    <property type="match status" value="1"/>
</dbReference>
<dbReference type="Proteomes" id="UP000230033">
    <property type="component" value="Unassembled WGS sequence"/>
</dbReference>
<gene>
    <name evidence="3" type="ORF">COT65_01075</name>
</gene>
<feature type="transmembrane region" description="Helical" evidence="1">
    <location>
        <begin position="424"/>
        <end position="441"/>
    </location>
</feature>
<feature type="transmembrane region" description="Helical" evidence="1">
    <location>
        <begin position="453"/>
        <end position="475"/>
    </location>
</feature>
<dbReference type="InterPro" id="IPR001173">
    <property type="entry name" value="Glyco_trans_2-like"/>
</dbReference>
<protein>
    <recommendedName>
        <fullName evidence="2">Glycosyltransferase 2-like domain-containing protein</fullName>
    </recommendedName>
</protein>
<name>A0A2H0WMZ0_9BACT</name>
<evidence type="ECO:0000313" key="4">
    <source>
        <dbReference type="Proteomes" id="UP000230033"/>
    </source>
</evidence>
<proteinExistence type="predicted"/>
<dbReference type="InterPro" id="IPR029044">
    <property type="entry name" value="Nucleotide-diphossugar_trans"/>
</dbReference>
<evidence type="ECO:0000313" key="3">
    <source>
        <dbReference type="EMBL" id="PIS14010.1"/>
    </source>
</evidence>
<organism evidence="3 4">
    <name type="scientific">Candidatus Shapirobacteria bacterium CG09_land_8_20_14_0_10_47_13</name>
    <dbReference type="NCBI Taxonomy" id="1974481"/>
    <lineage>
        <taxon>Bacteria</taxon>
        <taxon>Candidatus Shapironibacteriota</taxon>
    </lineage>
</organism>
<accession>A0A2H0WMZ0</accession>
<evidence type="ECO:0000256" key="1">
    <source>
        <dbReference type="SAM" id="Phobius"/>
    </source>
</evidence>
<feature type="transmembrane region" description="Helical" evidence="1">
    <location>
        <begin position="48"/>
        <end position="73"/>
    </location>
</feature>
<keyword evidence="1" id="KW-0472">Membrane</keyword>
<reference evidence="4" key="1">
    <citation type="submission" date="2017-09" db="EMBL/GenBank/DDBJ databases">
        <title>Depth-based differentiation of microbial function through sediment-hosted aquifers and enrichment of novel symbionts in the deep terrestrial subsurface.</title>
        <authorList>
            <person name="Probst A.J."/>
            <person name="Ladd B."/>
            <person name="Jarett J.K."/>
            <person name="Geller-Mcgrath D.E."/>
            <person name="Sieber C.M.K."/>
            <person name="Emerson J.B."/>
            <person name="Anantharaman K."/>
            <person name="Thomas B.C."/>
            <person name="Malmstrom R."/>
            <person name="Stieglmeier M."/>
            <person name="Klingl A."/>
            <person name="Woyke T."/>
            <person name="Ryan C.M."/>
            <person name="Banfield J.F."/>
        </authorList>
    </citation>
    <scope>NUCLEOTIDE SEQUENCE [LARGE SCALE GENOMIC DNA]</scope>
</reference>
<feature type="transmembrane region" description="Helical" evidence="1">
    <location>
        <begin position="385"/>
        <end position="404"/>
    </location>
</feature>
<evidence type="ECO:0000259" key="2">
    <source>
        <dbReference type="Pfam" id="PF13632"/>
    </source>
</evidence>
<feature type="domain" description="Glycosyltransferase 2-like" evidence="2">
    <location>
        <begin position="203"/>
        <end position="423"/>
    </location>
</feature>
<feature type="transmembrane region" description="Helical" evidence="1">
    <location>
        <begin position="20"/>
        <end position="42"/>
    </location>
</feature>
<dbReference type="AlphaFoldDB" id="A0A2H0WMZ0"/>
<dbReference type="SUPFAM" id="SSF53448">
    <property type="entry name" value="Nucleotide-diphospho-sugar transferases"/>
    <property type="match status" value="1"/>
</dbReference>
<dbReference type="Pfam" id="PF13632">
    <property type="entry name" value="Glyco_trans_2_3"/>
    <property type="match status" value="1"/>
</dbReference>
<dbReference type="PANTHER" id="PTHR36851:SF1">
    <property type="entry name" value="GLYCO_TRANS_2-LIKE DOMAIN-CONTAINING PROTEIN"/>
    <property type="match status" value="1"/>
</dbReference>
<keyword evidence="1" id="KW-0812">Transmembrane</keyword>
<comment type="caution">
    <text evidence="3">The sequence shown here is derived from an EMBL/GenBank/DDBJ whole genome shotgun (WGS) entry which is preliminary data.</text>
</comment>
<dbReference type="EMBL" id="PEZJ01000014">
    <property type="protein sequence ID" value="PIS14010.1"/>
    <property type="molecule type" value="Genomic_DNA"/>
</dbReference>
<dbReference type="PANTHER" id="PTHR36851">
    <property type="entry name" value="UNNAMED PRODUCT"/>
    <property type="match status" value="1"/>
</dbReference>
<keyword evidence="1" id="KW-1133">Transmembrane helix</keyword>
<sequence length="498" mass="58108">MTQRARQFIIKHDHLVQRLLEMLPGFFSWGTIIFFFAGSFLIPLQIAYLVILFDVFWLYKSVTFAASAILSYWRIKASEKMDWLGELEFLPDWKKVHHFIIIPQYKEPLHILERALTSLTKQDFPLKQLTVVLATEARDIESPAKVAALQKEFAGKFANLVVTVHTLVEREVAGKASNENYAARWVKKNLIEKNNMDMRYMIITSSDADHCFSPKHFSSLTYAFLDDPNRYLHFWQPAVFYYNNFWRLPAITRVVNTFGSIWNGAILSRKDRLISCQNYSLSFKLLDDVDYWNPEIIPEDYHIFFKAYYKKQGRVETQPIFIPVYADAAEGETWWASVKNTYQQFQRWAWGVSDDPNVIKNYLLTPTVSFWDKTIRLFKLMEDHLLMPTNWFFITLGITIPTFFVKEFSKTAIGYTLPQTSGLMLSLCLVFLVVILVINAKQRPPRPSDFSRLRALLIPLEFVLMPISGLIFGAIPGLDAHTRLMLGKYLEYRVTKKF</sequence>